<dbReference type="RefSeq" id="WP_131147414.1">
    <property type="nucleotide sequence ID" value="NZ_BMWV01000023.1"/>
</dbReference>
<feature type="compositionally biased region" description="Polar residues" evidence="1">
    <location>
        <begin position="89"/>
        <end position="101"/>
    </location>
</feature>
<feature type="region of interest" description="Disordered" evidence="1">
    <location>
        <begin position="76"/>
        <end position="101"/>
    </location>
</feature>
<dbReference type="Proteomes" id="UP000628442">
    <property type="component" value="Unassembled WGS sequence"/>
</dbReference>
<protein>
    <submittedName>
        <fullName evidence="2">Uncharacterized protein</fullName>
    </submittedName>
</protein>
<sequence>MTGPAALRTWEEIEKHNRMLLRALQTAHPVLHNGLQRFIHTLTFCGSGSSIDTVVYLRGHPGEVPAEELTLDTRHSPTGQIQAHADTKAQATTQSTTGEEP</sequence>
<reference evidence="2" key="1">
    <citation type="journal article" date="2014" name="Int. J. Syst. Evol. Microbiol.">
        <title>Complete genome sequence of Corynebacterium casei LMG S-19264T (=DSM 44701T), isolated from a smear-ripened cheese.</title>
        <authorList>
            <consortium name="US DOE Joint Genome Institute (JGI-PGF)"/>
            <person name="Walter F."/>
            <person name="Albersmeier A."/>
            <person name="Kalinowski J."/>
            <person name="Ruckert C."/>
        </authorList>
    </citation>
    <scope>NUCLEOTIDE SEQUENCE</scope>
    <source>
        <strain evidence="2">KCTC 12343</strain>
    </source>
</reference>
<dbReference type="EMBL" id="BMWV01000023">
    <property type="protein sequence ID" value="GGY67822.1"/>
    <property type="molecule type" value="Genomic_DNA"/>
</dbReference>
<reference evidence="3 4" key="2">
    <citation type="submission" date="2019-02" db="EMBL/GenBank/DDBJ databases">
        <title>Draft Genome Sequences of Six Type Strains of the Genus Massilia.</title>
        <authorList>
            <person name="Miess H."/>
            <person name="Frediansyhah A."/>
            <person name="Gross H."/>
        </authorList>
    </citation>
    <scope>NUCLEOTIDE SEQUENCE [LARGE SCALE GENOMIC DNA]</scope>
    <source>
        <strain evidence="3 4">DSM 17472</strain>
    </source>
</reference>
<name>A0A411X2S8_9BURK</name>
<dbReference type="Proteomes" id="UP000292307">
    <property type="component" value="Chromosome"/>
</dbReference>
<evidence type="ECO:0000256" key="1">
    <source>
        <dbReference type="SAM" id="MobiDB-lite"/>
    </source>
</evidence>
<accession>A0A411X2S8</accession>
<evidence type="ECO:0000313" key="5">
    <source>
        <dbReference type="Proteomes" id="UP000628442"/>
    </source>
</evidence>
<gene>
    <name evidence="3" type="ORF">EYF70_22640</name>
    <name evidence="2" type="ORF">GCM10007387_57500</name>
</gene>
<evidence type="ECO:0000313" key="2">
    <source>
        <dbReference type="EMBL" id="GGY67822.1"/>
    </source>
</evidence>
<evidence type="ECO:0000313" key="4">
    <source>
        <dbReference type="Proteomes" id="UP000292307"/>
    </source>
</evidence>
<dbReference type="EMBL" id="CP036401">
    <property type="protein sequence ID" value="QBI03311.1"/>
    <property type="molecule type" value="Genomic_DNA"/>
</dbReference>
<dbReference type="OrthoDB" id="8759567at2"/>
<evidence type="ECO:0000313" key="3">
    <source>
        <dbReference type="EMBL" id="QBI03311.1"/>
    </source>
</evidence>
<organism evidence="2 5">
    <name type="scientific">Pseudoduganella albidiflava</name>
    <dbReference type="NCBI Taxonomy" id="321983"/>
    <lineage>
        <taxon>Bacteria</taxon>
        <taxon>Pseudomonadati</taxon>
        <taxon>Pseudomonadota</taxon>
        <taxon>Betaproteobacteria</taxon>
        <taxon>Burkholderiales</taxon>
        <taxon>Oxalobacteraceae</taxon>
        <taxon>Telluria group</taxon>
        <taxon>Pseudoduganella</taxon>
    </lineage>
</organism>
<dbReference type="AlphaFoldDB" id="A0A411X2S8"/>
<reference evidence="2" key="3">
    <citation type="submission" date="2022-12" db="EMBL/GenBank/DDBJ databases">
        <authorList>
            <person name="Sun Q."/>
            <person name="Kim S."/>
        </authorList>
    </citation>
    <scope>NUCLEOTIDE SEQUENCE</scope>
    <source>
        <strain evidence="2">KCTC 12343</strain>
    </source>
</reference>
<keyword evidence="4" id="KW-1185">Reference proteome</keyword>
<proteinExistence type="predicted"/>